<accession>A0A6A2WZB7</accession>
<feature type="signal peptide" evidence="1">
    <location>
        <begin position="1"/>
        <end position="19"/>
    </location>
</feature>
<keyword evidence="3" id="KW-1185">Reference proteome</keyword>
<gene>
    <name evidence="2" type="ORF">F3Y22_tig00112402pilonHSYRG00319</name>
</gene>
<keyword evidence="1" id="KW-0732">Signal</keyword>
<name>A0A6A2WZB7_HIBSY</name>
<sequence length="253" mass="27575">MADIILAILSFSTLCLIEAQNGGFSVELIHRDSIRSPLYNPSETTSDRATNGLRRSFDRVNHFKPTSVTTKSAEAEIIVNSGAYVMNISVGIRVLNNVCGHIFGRVAFITVADITDIIAEVILFGLNANLVLSVSSKKFHFSTPVNYPLTESLLAVQVNVTASKGALVLLIILANIQSLTVNHLFQMVILQPIHSPWLRQQVSPRLFLKQSSVVGRVLNSVRGHIFSRVAFIAVADITDVIAFTAGVAVVNFF</sequence>
<organism evidence="2 3">
    <name type="scientific">Hibiscus syriacus</name>
    <name type="common">Rose of Sharon</name>
    <dbReference type="NCBI Taxonomy" id="106335"/>
    <lineage>
        <taxon>Eukaryota</taxon>
        <taxon>Viridiplantae</taxon>
        <taxon>Streptophyta</taxon>
        <taxon>Embryophyta</taxon>
        <taxon>Tracheophyta</taxon>
        <taxon>Spermatophyta</taxon>
        <taxon>Magnoliopsida</taxon>
        <taxon>eudicotyledons</taxon>
        <taxon>Gunneridae</taxon>
        <taxon>Pentapetalae</taxon>
        <taxon>rosids</taxon>
        <taxon>malvids</taxon>
        <taxon>Malvales</taxon>
        <taxon>Malvaceae</taxon>
        <taxon>Malvoideae</taxon>
        <taxon>Hibiscus</taxon>
    </lineage>
</organism>
<comment type="caution">
    <text evidence="2">The sequence shown here is derived from an EMBL/GenBank/DDBJ whole genome shotgun (WGS) entry which is preliminary data.</text>
</comment>
<protein>
    <submittedName>
        <fullName evidence="2">Uncharacterized protein</fullName>
    </submittedName>
</protein>
<dbReference type="EMBL" id="VEPZ02001572">
    <property type="protein sequence ID" value="KAE8667533.1"/>
    <property type="molecule type" value="Genomic_DNA"/>
</dbReference>
<reference evidence="2" key="1">
    <citation type="submission" date="2019-09" db="EMBL/GenBank/DDBJ databases">
        <title>Draft genome information of white flower Hibiscus syriacus.</title>
        <authorList>
            <person name="Kim Y.-M."/>
        </authorList>
    </citation>
    <scope>NUCLEOTIDE SEQUENCE [LARGE SCALE GENOMIC DNA]</scope>
    <source>
        <strain evidence="2">YM2019G1</strain>
    </source>
</reference>
<dbReference type="AlphaFoldDB" id="A0A6A2WZB7"/>
<evidence type="ECO:0000313" key="3">
    <source>
        <dbReference type="Proteomes" id="UP000436088"/>
    </source>
</evidence>
<evidence type="ECO:0000313" key="2">
    <source>
        <dbReference type="EMBL" id="KAE8667533.1"/>
    </source>
</evidence>
<evidence type="ECO:0000256" key="1">
    <source>
        <dbReference type="SAM" id="SignalP"/>
    </source>
</evidence>
<feature type="chain" id="PRO_5025564032" evidence="1">
    <location>
        <begin position="20"/>
        <end position="253"/>
    </location>
</feature>
<dbReference type="Proteomes" id="UP000436088">
    <property type="component" value="Unassembled WGS sequence"/>
</dbReference>
<proteinExistence type="predicted"/>